<sequence length="332" mass="37715">MSIHKKIFRNILNNRNNLIGSINELPASPKIFIDATFQIGDYFSISPIIEAIKLKWEDANITILCTPVNVDVISTDSRVNYLLLPHKNKWYTYPKKLKPFKGDIDLLIEPASLDRAHRCILGFILKPTLTIGLDQSVKCIQKPLTDIGDKGLFQPMVYSNMMAAYGFDHVSGMFKVYENQDKLISTDKILTEKNIKDYIVFNPFASSKKRCLTVEKSKEIINELKEKNLTCVFIVPDYIKNKKKWTHALGHNCHILTVSSIQDSICLIKRSNGVISVDTALVHISTAYNKPIIGLYSQSELHSKNWKPNSDKKHSALMNDSAQYIVDLTVLK</sequence>
<gene>
    <name evidence="3" type="ORF">PAQU9191_01503</name>
</gene>
<dbReference type="AlphaFoldDB" id="A0A1Y6KW44"/>
<evidence type="ECO:0000256" key="1">
    <source>
        <dbReference type="ARBA" id="ARBA00022676"/>
    </source>
</evidence>
<dbReference type="GO" id="GO:0009244">
    <property type="term" value="P:lipopolysaccharide core region biosynthetic process"/>
    <property type="evidence" value="ECO:0007669"/>
    <property type="project" value="TreeGrafter"/>
</dbReference>
<keyword evidence="1" id="KW-0328">Glycosyltransferase</keyword>
<dbReference type="RefSeq" id="WP_087820365.1">
    <property type="nucleotide sequence ID" value="NZ_FYAH01000002.1"/>
</dbReference>
<accession>A0A1Y6KW44</accession>
<evidence type="ECO:0000256" key="2">
    <source>
        <dbReference type="ARBA" id="ARBA00022679"/>
    </source>
</evidence>
<dbReference type="InterPro" id="IPR002201">
    <property type="entry name" value="Glyco_trans_9"/>
</dbReference>
<dbReference type="Proteomes" id="UP000196485">
    <property type="component" value="Unassembled WGS sequence"/>
</dbReference>
<dbReference type="Pfam" id="PF01075">
    <property type="entry name" value="Glyco_transf_9"/>
    <property type="match status" value="1"/>
</dbReference>
<dbReference type="InterPro" id="IPR051199">
    <property type="entry name" value="LPS_LOS_Heptosyltrfase"/>
</dbReference>
<evidence type="ECO:0000313" key="4">
    <source>
        <dbReference type="Proteomes" id="UP000196485"/>
    </source>
</evidence>
<dbReference type="GO" id="GO:0008713">
    <property type="term" value="F:ADP-heptose-lipopolysaccharide heptosyltransferase activity"/>
    <property type="evidence" value="ECO:0007669"/>
    <property type="project" value="TreeGrafter"/>
</dbReference>
<dbReference type="SUPFAM" id="SSF53756">
    <property type="entry name" value="UDP-Glycosyltransferase/glycogen phosphorylase"/>
    <property type="match status" value="1"/>
</dbReference>
<dbReference type="PANTHER" id="PTHR30160">
    <property type="entry name" value="TETRAACYLDISACCHARIDE 4'-KINASE-RELATED"/>
    <property type="match status" value="1"/>
</dbReference>
<keyword evidence="2" id="KW-0808">Transferase</keyword>
<organism evidence="3 4">
    <name type="scientific">Photobacterium aquimaris</name>
    <dbReference type="NCBI Taxonomy" id="512643"/>
    <lineage>
        <taxon>Bacteria</taxon>
        <taxon>Pseudomonadati</taxon>
        <taxon>Pseudomonadota</taxon>
        <taxon>Gammaproteobacteria</taxon>
        <taxon>Vibrionales</taxon>
        <taxon>Vibrionaceae</taxon>
        <taxon>Photobacterium</taxon>
    </lineage>
</organism>
<evidence type="ECO:0000313" key="3">
    <source>
        <dbReference type="EMBL" id="SMY16272.1"/>
    </source>
</evidence>
<dbReference type="EMBL" id="FYAH01000002">
    <property type="protein sequence ID" value="SMY16272.1"/>
    <property type="molecule type" value="Genomic_DNA"/>
</dbReference>
<reference evidence="4" key="1">
    <citation type="submission" date="2017-06" db="EMBL/GenBank/DDBJ databases">
        <authorList>
            <person name="Rodrigo-Torres L."/>
            <person name="Arahal R. D."/>
            <person name="Lucena T."/>
        </authorList>
    </citation>
    <scope>NUCLEOTIDE SEQUENCE [LARGE SCALE GENOMIC DNA]</scope>
    <source>
        <strain evidence="4">type strain: CECT 9192</strain>
    </source>
</reference>
<name>A0A1Y6KW44_9GAMM</name>
<proteinExistence type="predicted"/>
<dbReference type="GO" id="GO:0005829">
    <property type="term" value="C:cytosol"/>
    <property type="evidence" value="ECO:0007669"/>
    <property type="project" value="TreeGrafter"/>
</dbReference>
<dbReference type="Gene3D" id="3.40.50.2000">
    <property type="entry name" value="Glycogen Phosphorylase B"/>
    <property type="match status" value="2"/>
</dbReference>
<keyword evidence="4" id="KW-1185">Reference proteome</keyword>
<protein>
    <submittedName>
        <fullName evidence="3">Lipopolysaccharide core biosynthesis protein</fullName>
    </submittedName>
</protein>